<dbReference type="RefSeq" id="WP_386676507.1">
    <property type="nucleotide sequence ID" value="NZ_JBHLTG010000014.1"/>
</dbReference>
<name>A0ABV6S2X2_9GAMM</name>
<dbReference type="Proteomes" id="UP001589896">
    <property type="component" value="Unassembled WGS sequence"/>
</dbReference>
<dbReference type="EMBL" id="JBHLTG010000014">
    <property type="protein sequence ID" value="MFC0682463.1"/>
    <property type="molecule type" value="Genomic_DNA"/>
</dbReference>
<reference evidence="1 2" key="1">
    <citation type="submission" date="2024-09" db="EMBL/GenBank/DDBJ databases">
        <authorList>
            <person name="Sun Q."/>
            <person name="Mori K."/>
        </authorList>
    </citation>
    <scope>NUCLEOTIDE SEQUENCE [LARGE SCALE GENOMIC DNA]</scope>
    <source>
        <strain evidence="1 2">KCTC 23076</strain>
    </source>
</reference>
<dbReference type="Pfam" id="PF11209">
    <property type="entry name" value="LmeA"/>
    <property type="match status" value="1"/>
</dbReference>
<protein>
    <submittedName>
        <fullName evidence="1">DUF2993 domain-containing protein</fullName>
    </submittedName>
</protein>
<proteinExistence type="predicted"/>
<accession>A0ABV6S2X2</accession>
<keyword evidence="2" id="KW-1185">Reference proteome</keyword>
<comment type="caution">
    <text evidence="1">The sequence shown here is derived from an EMBL/GenBank/DDBJ whole genome shotgun (WGS) entry which is preliminary data.</text>
</comment>
<evidence type="ECO:0000313" key="1">
    <source>
        <dbReference type="EMBL" id="MFC0682463.1"/>
    </source>
</evidence>
<sequence length="263" mass="28478">MTAVLPPARIRRRRRKAPWVLGGLILLVLLLVAAYVVAEILIRDYATERVKTEVAEGLALESEDDVGVQFTGSLVLQALMGRLDQADVTVDEATFGPLTGDLEIRAHGVPVDSSQPVDRLDVRLMVSEDDVQQLAEYITAVRVADITLDEPEIVAETEFSILAATVPVRLGLEPSAESGRLAFTPSSVELAGRRLTADELRESEFGVIAGPLLEQRQVCVEEYLPKAFALLDVRVVGDELVATLTGADVRLTAAELQDFGTCS</sequence>
<gene>
    <name evidence="1" type="ORF">ACFFGH_31930</name>
</gene>
<organism evidence="1 2">
    <name type="scientific">Lysobacter korlensis</name>
    <dbReference type="NCBI Taxonomy" id="553636"/>
    <lineage>
        <taxon>Bacteria</taxon>
        <taxon>Pseudomonadati</taxon>
        <taxon>Pseudomonadota</taxon>
        <taxon>Gammaproteobacteria</taxon>
        <taxon>Lysobacterales</taxon>
        <taxon>Lysobacteraceae</taxon>
        <taxon>Lysobacter</taxon>
    </lineage>
</organism>
<dbReference type="InterPro" id="IPR021373">
    <property type="entry name" value="DUF2993"/>
</dbReference>
<evidence type="ECO:0000313" key="2">
    <source>
        <dbReference type="Proteomes" id="UP001589896"/>
    </source>
</evidence>